<accession>A0A915IA71</accession>
<evidence type="ECO:0000256" key="1">
    <source>
        <dbReference type="SAM" id="MobiDB-lite"/>
    </source>
</evidence>
<name>A0A915IA71_ROMCU</name>
<evidence type="ECO:0000313" key="3">
    <source>
        <dbReference type="WBParaSite" id="nRc.2.0.1.t10767-RA"/>
    </source>
</evidence>
<keyword evidence="2" id="KW-1185">Reference proteome</keyword>
<evidence type="ECO:0000313" key="2">
    <source>
        <dbReference type="Proteomes" id="UP000887565"/>
    </source>
</evidence>
<organism evidence="2 3">
    <name type="scientific">Romanomermis culicivorax</name>
    <name type="common">Nematode worm</name>
    <dbReference type="NCBI Taxonomy" id="13658"/>
    <lineage>
        <taxon>Eukaryota</taxon>
        <taxon>Metazoa</taxon>
        <taxon>Ecdysozoa</taxon>
        <taxon>Nematoda</taxon>
        <taxon>Enoplea</taxon>
        <taxon>Dorylaimia</taxon>
        <taxon>Mermithida</taxon>
        <taxon>Mermithoidea</taxon>
        <taxon>Mermithidae</taxon>
        <taxon>Romanomermis</taxon>
    </lineage>
</organism>
<proteinExistence type="predicted"/>
<dbReference type="Proteomes" id="UP000887565">
    <property type="component" value="Unplaced"/>
</dbReference>
<dbReference type="WBParaSite" id="nRc.2.0.1.t10767-RA">
    <property type="protein sequence ID" value="nRc.2.0.1.t10767-RA"/>
    <property type="gene ID" value="nRc.2.0.1.g10767"/>
</dbReference>
<feature type="compositionally biased region" description="Polar residues" evidence="1">
    <location>
        <begin position="167"/>
        <end position="180"/>
    </location>
</feature>
<reference evidence="3" key="1">
    <citation type="submission" date="2022-11" db="UniProtKB">
        <authorList>
            <consortium name="WormBaseParasite"/>
        </authorList>
    </citation>
    <scope>IDENTIFICATION</scope>
</reference>
<protein>
    <submittedName>
        <fullName evidence="3">Uncharacterized protein</fullName>
    </submittedName>
</protein>
<sequence>MQIRKNRRRWSVKRNYRRHSSSKEVKISYQSELIVPAFAAPVISKQMGYSGLAITMTYTKQTLKNISKQRTANNIRSMSNQRGTAHHRLATPSDEIQRLQSEMAQLTANVARLTAQQTVSPPRNLMPSTRPLAGVDNAGDRLSGAHLQMCSYHGCCTHNDASCGAQHPNSAGPSKTTATGASHCYF</sequence>
<feature type="region of interest" description="Disordered" evidence="1">
    <location>
        <begin position="166"/>
        <end position="186"/>
    </location>
</feature>
<dbReference type="AlphaFoldDB" id="A0A915IA71"/>